<organism evidence="1 2">
    <name type="scientific">Ogataea parapolymorpha (strain ATCC 26012 / BCRC 20466 / JCM 22074 / NRRL Y-7560 / DL-1)</name>
    <name type="common">Yeast</name>
    <name type="synonym">Hansenula polymorpha</name>
    <dbReference type="NCBI Taxonomy" id="871575"/>
    <lineage>
        <taxon>Eukaryota</taxon>
        <taxon>Fungi</taxon>
        <taxon>Dikarya</taxon>
        <taxon>Ascomycota</taxon>
        <taxon>Saccharomycotina</taxon>
        <taxon>Pichiomycetes</taxon>
        <taxon>Pichiales</taxon>
        <taxon>Pichiaceae</taxon>
        <taxon>Ogataea</taxon>
    </lineage>
</organism>
<reference evidence="1 2" key="1">
    <citation type="journal article" date="2013" name="BMC Genomics">
        <title>Genome sequence and analysis of methylotrophic yeast Hansenula polymorpha DL1.</title>
        <authorList>
            <person name="Ravin N.V."/>
            <person name="Eldarov M.A."/>
            <person name="Kadnikov V.V."/>
            <person name="Beletsky A.V."/>
            <person name="Schneider J."/>
            <person name="Mardanova E.S."/>
            <person name="Smekalova E.M."/>
            <person name="Zvereva M.I."/>
            <person name="Dontsova O.A."/>
            <person name="Mardanov A.V."/>
            <person name="Skryabin K.G."/>
        </authorList>
    </citation>
    <scope>NUCLEOTIDE SEQUENCE [LARGE SCALE GENOMIC DNA]</scope>
    <source>
        <strain evidence="2">ATCC 26012 / BCRC 20466 / JCM 22074 / NRRL Y-7560 / DL-1</strain>
    </source>
</reference>
<dbReference type="GeneID" id="25773499"/>
<proteinExistence type="predicted"/>
<gene>
    <name evidence="1" type="ORF">HPODL_04068</name>
</gene>
<dbReference type="OrthoDB" id="3990068at2759"/>
<comment type="caution">
    <text evidence="1">The sequence shown here is derived from an EMBL/GenBank/DDBJ whole genome shotgun (WGS) entry which is preliminary data.</text>
</comment>
<dbReference type="AlphaFoldDB" id="W1QBL3"/>
<protein>
    <submittedName>
        <fullName evidence="1">Uncharacterized protein</fullName>
    </submittedName>
</protein>
<keyword evidence="2" id="KW-1185">Reference proteome</keyword>
<dbReference type="HOGENOM" id="CLU_1678434_0_0_1"/>
<sequence>MSASDFDLSPSCRILDKFIHFSYHHPLRLDETEGLGDLERIVSYQFARFLSTLSFFGSNRALMPPWTLQLSLKIQLQFTGPDTFSSMSWNMNAIYRYRVTILMNFAAFQPVSLTQFNTLVYECIIQDVDLEKFKKSAYIHLKSVLQSLSIRVKVSPM</sequence>
<dbReference type="Proteomes" id="UP000008673">
    <property type="component" value="Unassembled WGS sequence"/>
</dbReference>
<evidence type="ECO:0000313" key="2">
    <source>
        <dbReference type="Proteomes" id="UP000008673"/>
    </source>
</evidence>
<dbReference type="KEGG" id="opa:HPODL_04068"/>
<dbReference type="RefSeq" id="XP_013934324.1">
    <property type="nucleotide sequence ID" value="XM_014078849.1"/>
</dbReference>
<accession>W1QBL3</accession>
<name>W1QBL3_OGAPD</name>
<dbReference type="EMBL" id="AEOI02000008">
    <property type="protein sequence ID" value="ESW98441.1"/>
    <property type="molecule type" value="Genomic_DNA"/>
</dbReference>
<evidence type="ECO:0000313" key="1">
    <source>
        <dbReference type="EMBL" id="ESW98441.1"/>
    </source>
</evidence>